<evidence type="ECO:0000259" key="12">
    <source>
        <dbReference type="PROSITE" id="PS50893"/>
    </source>
</evidence>
<evidence type="ECO:0000256" key="8">
    <source>
        <dbReference type="ARBA" id="ARBA00022989"/>
    </source>
</evidence>
<feature type="transmembrane region" description="Helical" evidence="11">
    <location>
        <begin position="194"/>
        <end position="214"/>
    </location>
</feature>
<evidence type="ECO:0000313" key="15">
    <source>
        <dbReference type="Proteomes" id="UP000247409"/>
    </source>
</evidence>
<sequence length="618" mass="68243">MSQTHSEPFYSELSAQSSSDDHLLYEEQIQFPVHWKTTLRLVTPYIRPANTYYTLLSILSMCTLLLSTVLKLLIPYIIKLILDSITDTKTLSVPLFCILFSANCVVNILQFVRTITYSTIECDASRRFGIDVYQHLHMLCASFHSNRRVGQLCKIIDKGTDALDTIVDLVLFTILPTVFEAVVVINVFCKLQVPLIAIANTVLVILFFLVSFCATRFTIVTRKRVNEIDNQLGDRAIDGLLNHETVKAFAMEAYEVDLYSWLESVFQELYIKFRLSVDAQQLLQRMIEAIALAISLYLAGIAVVENRMTAGDFVLTIASSYRLLAQSVIDLEKCVMLLTIESSVKDLPGAVSFHLLDRDVVSKRVGEVEFDNVSFSYSSADCAGTENGLRNVSFKVAPGSTVALVGASGVGKSTILRLLLRFYDVTDGAIRIDGRDIRSFTQASLRRNIGIVAQETALFNQTLRDNIAYGRTGASDEEIMEAAAASALTSLIKSLPQGLDSLVGERGIRLSGGERQRVGCARCILKSPAIVLLDEATSALAHLRRVCKNRTTIIVAHRLSTVVVADEIIVLGNKGANGAISVVERGSHEDLLKKDGFYATLWAIQTQQNKIGEEPTGF</sequence>
<evidence type="ECO:0000256" key="3">
    <source>
        <dbReference type="ARBA" id="ARBA00022448"/>
    </source>
</evidence>
<dbReference type="PANTHER" id="PTHR24221">
    <property type="entry name" value="ATP-BINDING CASSETTE SUB-FAMILY B"/>
    <property type="match status" value="1"/>
</dbReference>
<protein>
    <recommendedName>
        <fullName evidence="2">Probable ATP-dependent transporter ycf16</fullName>
    </recommendedName>
</protein>
<dbReference type="InterPro" id="IPR003439">
    <property type="entry name" value="ABC_transporter-like_ATP-bd"/>
</dbReference>
<dbReference type="OrthoDB" id="6500128at2759"/>
<dbReference type="GO" id="GO:0005524">
    <property type="term" value="F:ATP binding"/>
    <property type="evidence" value="ECO:0007669"/>
    <property type="project" value="UniProtKB-KW"/>
</dbReference>
<evidence type="ECO:0000256" key="7">
    <source>
        <dbReference type="ARBA" id="ARBA00022840"/>
    </source>
</evidence>
<feature type="transmembrane region" description="Helical" evidence="11">
    <location>
        <begin position="52"/>
        <end position="78"/>
    </location>
</feature>
<dbReference type="Pfam" id="PF00664">
    <property type="entry name" value="ABC_membrane"/>
    <property type="match status" value="1"/>
</dbReference>
<accession>A0A2V3IIR7</accession>
<keyword evidence="9 11" id="KW-0472">Membrane</keyword>
<organism evidence="14 15">
    <name type="scientific">Gracilariopsis chorda</name>
    <dbReference type="NCBI Taxonomy" id="448386"/>
    <lineage>
        <taxon>Eukaryota</taxon>
        <taxon>Rhodophyta</taxon>
        <taxon>Florideophyceae</taxon>
        <taxon>Rhodymeniophycidae</taxon>
        <taxon>Gracilariales</taxon>
        <taxon>Gracilariaceae</taxon>
        <taxon>Gracilariopsis</taxon>
    </lineage>
</organism>
<comment type="similarity">
    <text evidence="10">Belongs to the ABC transporter superfamily. ABCB family. Heavy Metal importer (TC 3.A.1.210) subfamily.</text>
</comment>
<feature type="domain" description="ABC transmembrane type-1" evidence="13">
    <location>
        <begin position="58"/>
        <end position="325"/>
    </location>
</feature>
<proteinExistence type="inferred from homology"/>
<dbReference type="GO" id="GO:0016887">
    <property type="term" value="F:ATP hydrolysis activity"/>
    <property type="evidence" value="ECO:0007669"/>
    <property type="project" value="InterPro"/>
</dbReference>
<keyword evidence="3" id="KW-0813">Transport</keyword>
<dbReference type="SMART" id="SM00382">
    <property type="entry name" value="AAA"/>
    <property type="match status" value="1"/>
</dbReference>
<comment type="caution">
    <text evidence="14">The sequence shown here is derived from an EMBL/GenBank/DDBJ whole genome shotgun (WGS) entry which is preliminary data.</text>
</comment>
<evidence type="ECO:0000256" key="9">
    <source>
        <dbReference type="ARBA" id="ARBA00023136"/>
    </source>
</evidence>
<feature type="transmembrane region" description="Helical" evidence="11">
    <location>
        <begin position="90"/>
        <end position="109"/>
    </location>
</feature>
<evidence type="ECO:0000256" key="4">
    <source>
        <dbReference type="ARBA" id="ARBA00022475"/>
    </source>
</evidence>
<keyword evidence="7 14" id="KW-0067">ATP-binding</keyword>
<keyword evidence="8 11" id="KW-1133">Transmembrane helix</keyword>
<dbReference type="AlphaFoldDB" id="A0A2V3IIR7"/>
<feature type="domain" description="ABC transporter" evidence="12">
    <location>
        <begin position="368"/>
        <end position="604"/>
    </location>
</feature>
<evidence type="ECO:0000256" key="11">
    <source>
        <dbReference type="SAM" id="Phobius"/>
    </source>
</evidence>
<dbReference type="GO" id="GO:0140359">
    <property type="term" value="F:ABC-type transporter activity"/>
    <property type="evidence" value="ECO:0007669"/>
    <property type="project" value="InterPro"/>
</dbReference>
<keyword evidence="15" id="KW-1185">Reference proteome</keyword>
<evidence type="ECO:0000256" key="10">
    <source>
        <dbReference type="ARBA" id="ARBA00024363"/>
    </source>
</evidence>
<dbReference type="InterPro" id="IPR036640">
    <property type="entry name" value="ABC1_TM_sf"/>
</dbReference>
<dbReference type="InterPro" id="IPR011527">
    <property type="entry name" value="ABC1_TM_dom"/>
</dbReference>
<dbReference type="GO" id="GO:0005886">
    <property type="term" value="C:plasma membrane"/>
    <property type="evidence" value="ECO:0007669"/>
    <property type="project" value="UniProtKB-SubCell"/>
</dbReference>
<feature type="transmembrane region" description="Helical" evidence="11">
    <location>
        <begin position="166"/>
        <end position="188"/>
    </location>
</feature>
<dbReference type="PROSITE" id="PS50929">
    <property type="entry name" value="ABC_TM1F"/>
    <property type="match status" value="1"/>
</dbReference>
<evidence type="ECO:0000256" key="2">
    <source>
        <dbReference type="ARBA" id="ARBA00014334"/>
    </source>
</evidence>
<evidence type="ECO:0000256" key="5">
    <source>
        <dbReference type="ARBA" id="ARBA00022692"/>
    </source>
</evidence>
<reference evidence="14 15" key="1">
    <citation type="journal article" date="2018" name="Mol. Biol. Evol.">
        <title>Analysis of the draft genome of the red seaweed Gracilariopsis chorda provides insights into genome size evolution in Rhodophyta.</title>
        <authorList>
            <person name="Lee J."/>
            <person name="Yang E.C."/>
            <person name="Graf L."/>
            <person name="Yang J.H."/>
            <person name="Qiu H."/>
            <person name="Zel Zion U."/>
            <person name="Chan C.X."/>
            <person name="Stephens T.G."/>
            <person name="Weber A.P.M."/>
            <person name="Boo G.H."/>
            <person name="Boo S.M."/>
            <person name="Kim K.M."/>
            <person name="Shin Y."/>
            <person name="Jung M."/>
            <person name="Lee S.J."/>
            <person name="Yim H.S."/>
            <person name="Lee J.H."/>
            <person name="Bhattacharya D."/>
            <person name="Yoon H.S."/>
        </authorList>
    </citation>
    <scope>NUCLEOTIDE SEQUENCE [LARGE SCALE GENOMIC DNA]</scope>
    <source>
        <strain evidence="14 15">SKKU-2015</strain>
        <tissue evidence="14">Whole body</tissue>
    </source>
</reference>
<keyword evidence="4" id="KW-1003">Cell membrane</keyword>
<dbReference type="Gene3D" id="3.40.50.300">
    <property type="entry name" value="P-loop containing nucleotide triphosphate hydrolases"/>
    <property type="match status" value="1"/>
</dbReference>
<dbReference type="EMBL" id="NBIV01000181">
    <property type="protein sequence ID" value="PXF41995.1"/>
    <property type="molecule type" value="Genomic_DNA"/>
</dbReference>
<gene>
    <name evidence="14" type="ORF">BWQ96_08302</name>
</gene>
<dbReference type="InterPro" id="IPR039421">
    <property type="entry name" value="Type_1_exporter"/>
</dbReference>
<evidence type="ECO:0000259" key="13">
    <source>
        <dbReference type="PROSITE" id="PS50929"/>
    </source>
</evidence>
<dbReference type="SUPFAM" id="SSF90123">
    <property type="entry name" value="ABC transporter transmembrane region"/>
    <property type="match status" value="1"/>
</dbReference>
<feature type="transmembrane region" description="Helical" evidence="11">
    <location>
        <begin position="282"/>
        <end position="304"/>
    </location>
</feature>
<evidence type="ECO:0000313" key="14">
    <source>
        <dbReference type="EMBL" id="PXF41995.1"/>
    </source>
</evidence>
<comment type="subcellular location">
    <subcellularLocation>
        <location evidence="1">Cell membrane</location>
        <topology evidence="1">Multi-pass membrane protein</topology>
    </subcellularLocation>
</comment>
<name>A0A2V3IIR7_9FLOR</name>
<dbReference type="Proteomes" id="UP000247409">
    <property type="component" value="Unassembled WGS sequence"/>
</dbReference>
<dbReference type="Pfam" id="PF00005">
    <property type="entry name" value="ABC_tran"/>
    <property type="match status" value="1"/>
</dbReference>
<keyword evidence="5 11" id="KW-0812">Transmembrane</keyword>
<keyword evidence="6" id="KW-0547">Nucleotide-binding</keyword>
<dbReference type="InterPro" id="IPR003593">
    <property type="entry name" value="AAA+_ATPase"/>
</dbReference>
<dbReference type="FunFam" id="3.40.50.300:FF:000221">
    <property type="entry name" value="Multidrug ABC transporter ATP-binding protein"/>
    <property type="match status" value="1"/>
</dbReference>
<dbReference type="InterPro" id="IPR027417">
    <property type="entry name" value="P-loop_NTPase"/>
</dbReference>
<dbReference type="Gene3D" id="1.20.1560.10">
    <property type="entry name" value="ABC transporter type 1, transmembrane domain"/>
    <property type="match status" value="1"/>
</dbReference>
<dbReference type="SUPFAM" id="SSF52540">
    <property type="entry name" value="P-loop containing nucleoside triphosphate hydrolases"/>
    <property type="match status" value="1"/>
</dbReference>
<dbReference type="PANTHER" id="PTHR24221:SF654">
    <property type="entry name" value="ATP-BINDING CASSETTE SUB-FAMILY B MEMBER 6"/>
    <property type="match status" value="1"/>
</dbReference>
<evidence type="ECO:0000256" key="1">
    <source>
        <dbReference type="ARBA" id="ARBA00004651"/>
    </source>
</evidence>
<dbReference type="PROSITE" id="PS50893">
    <property type="entry name" value="ABC_TRANSPORTER_2"/>
    <property type="match status" value="1"/>
</dbReference>
<evidence type="ECO:0000256" key="6">
    <source>
        <dbReference type="ARBA" id="ARBA00022741"/>
    </source>
</evidence>
<dbReference type="STRING" id="448386.A0A2V3IIR7"/>